<organism evidence="1 2">
    <name type="scientific">Luteimonas notoginsengisoli</name>
    <dbReference type="NCBI Taxonomy" id="1578200"/>
    <lineage>
        <taxon>Bacteria</taxon>
        <taxon>Pseudomonadati</taxon>
        <taxon>Pseudomonadota</taxon>
        <taxon>Gammaproteobacteria</taxon>
        <taxon>Lysobacterales</taxon>
        <taxon>Lysobacteraceae</taxon>
        <taxon>Luteimonas</taxon>
    </lineage>
</organism>
<evidence type="ECO:0000313" key="1">
    <source>
        <dbReference type="EMBL" id="MFC3659010.1"/>
    </source>
</evidence>
<dbReference type="EMBL" id="JBHRYF010000001">
    <property type="protein sequence ID" value="MFC3659010.1"/>
    <property type="molecule type" value="Genomic_DNA"/>
</dbReference>
<dbReference type="RefSeq" id="WP_386705971.1">
    <property type="nucleotide sequence ID" value="NZ_JBHRYF010000001.1"/>
</dbReference>
<comment type="caution">
    <text evidence="1">The sequence shown here is derived from an EMBL/GenBank/DDBJ whole genome shotgun (WGS) entry which is preliminary data.</text>
</comment>
<proteinExistence type="predicted"/>
<protein>
    <submittedName>
        <fullName evidence="1">Uncharacterized protein</fullName>
    </submittedName>
</protein>
<dbReference type="Proteomes" id="UP001595724">
    <property type="component" value="Unassembled WGS sequence"/>
</dbReference>
<accession>A0ABV7UPZ6</accession>
<sequence length="119" mass="12700">MATLLYWISREAPRPETPTSAQCSGGDAACIGQRLQAGIQAGCTAKIAALLAFEPQWTEGMFDARFSNPAWYVPGDSIVFTGNDLVASNAMGAQKRVQYFCVVDAETGQIINAGAPELR</sequence>
<keyword evidence="2" id="KW-1185">Reference proteome</keyword>
<name>A0ABV7UPZ6_9GAMM</name>
<evidence type="ECO:0000313" key="2">
    <source>
        <dbReference type="Proteomes" id="UP001595724"/>
    </source>
</evidence>
<gene>
    <name evidence="1" type="ORF">ACFOM9_02820</name>
</gene>
<reference evidence="2" key="1">
    <citation type="journal article" date="2019" name="Int. J. Syst. Evol. Microbiol.">
        <title>The Global Catalogue of Microorganisms (GCM) 10K type strain sequencing project: providing services to taxonomists for standard genome sequencing and annotation.</title>
        <authorList>
            <consortium name="The Broad Institute Genomics Platform"/>
            <consortium name="The Broad Institute Genome Sequencing Center for Infectious Disease"/>
            <person name="Wu L."/>
            <person name="Ma J."/>
        </authorList>
    </citation>
    <scope>NUCLEOTIDE SEQUENCE [LARGE SCALE GENOMIC DNA]</scope>
    <source>
        <strain evidence="2">KCTC 42211</strain>
    </source>
</reference>